<dbReference type="AlphaFoldDB" id="A0AAV4NJT3"/>
<keyword evidence="3" id="KW-1185">Reference proteome</keyword>
<sequence length="74" mass="8028">MNHSKCPGYNVLTPSHVSDITLLALVKQEIPNVTTVVFSNGEVVPVDINPDMNLGDIVEQLSQVPPGPVFYLLL</sequence>
<evidence type="ECO:0000259" key="1">
    <source>
        <dbReference type="Pfam" id="PF25045"/>
    </source>
</evidence>
<feature type="domain" description="RNA-binding protein RO60 vWA" evidence="1">
    <location>
        <begin position="10"/>
        <end position="69"/>
    </location>
</feature>
<dbReference type="EMBL" id="BPLR01020997">
    <property type="protein sequence ID" value="GIX84743.1"/>
    <property type="molecule type" value="Genomic_DNA"/>
</dbReference>
<dbReference type="InterPro" id="IPR036465">
    <property type="entry name" value="vWFA_dom_sf"/>
</dbReference>
<dbReference type="Proteomes" id="UP001054945">
    <property type="component" value="Unassembled WGS sequence"/>
</dbReference>
<gene>
    <name evidence="2" type="primary">trove2</name>
    <name evidence="2" type="ORF">CEXT_84171</name>
</gene>
<dbReference type="GO" id="GO:0032991">
    <property type="term" value="C:protein-containing complex"/>
    <property type="evidence" value="ECO:0007669"/>
    <property type="project" value="UniProtKB-ARBA"/>
</dbReference>
<comment type="caution">
    <text evidence="2">The sequence shown here is derived from an EMBL/GenBank/DDBJ whole genome shotgun (WGS) entry which is preliminary data.</text>
</comment>
<proteinExistence type="predicted"/>
<dbReference type="Gene3D" id="3.40.50.410">
    <property type="entry name" value="von Willebrand factor, type A domain"/>
    <property type="match status" value="1"/>
</dbReference>
<accession>A0AAV4NJT3</accession>
<organism evidence="2 3">
    <name type="scientific">Caerostris extrusa</name>
    <name type="common">Bark spider</name>
    <name type="synonym">Caerostris bankana</name>
    <dbReference type="NCBI Taxonomy" id="172846"/>
    <lineage>
        <taxon>Eukaryota</taxon>
        <taxon>Metazoa</taxon>
        <taxon>Ecdysozoa</taxon>
        <taxon>Arthropoda</taxon>
        <taxon>Chelicerata</taxon>
        <taxon>Arachnida</taxon>
        <taxon>Araneae</taxon>
        <taxon>Araneomorphae</taxon>
        <taxon>Entelegynae</taxon>
        <taxon>Araneoidea</taxon>
        <taxon>Araneidae</taxon>
        <taxon>Caerostris</taxon>
    </lineage>
</organism>
<reference evidence="2 3" key="1">
    <citation type="submission" date="2021-06" db="EMBL/GenBank/DDBJ databases">
        <title>Caerostris extrusa draft genome.</title>
        <authorList>
            <person name="Kono N."/>
            <person name="Arakawa K."/>
        </authorList>
    </citation>
    <scope>NUCLEOTIDE SEQUENCE [LARGE SCALE GENOMIC DNA]</scope>
</reference>
<evidence type="ECO:0000313" key="3">
    <source>
        <dbReference type="Proteomes" id="UP001054945"/>
    </source>
</evidence>
<name>A0AAV4NJT3_CAEEX</name>
<evidence type="ECO:0000313" key="2">
    <source>
        <dbReference type="EMBL" id="GIX84743.1"/>
    </source>
</evidence>
<dbReference type="Pfam" id="PF25045">
    <property type="entry name" value="vWA_Ro60"/>
    <property type="match status" value="1"/>
</dbReference>
<dbReference type="InterPro" id="IPR056800">
    <property type="entry name" value="vWA_Ro60"/>
</dbReference>
<protein>
    <recommendedName>
        <fullName evidence="1">RNA-binding protein RO60 vWA domain-containing protein</fullName>
    </recommendedName>
</protein>